<protein>
    <submittedName>
        <fullName evidence="4">Chaperone protein dnaJ 49-like</fullName>
    </submittedName>
</protein>
<keyword evidence="1" id="KW-0175">Coiled coil</keyword>
<dbReference type="RefSeq" id="XP_022154609.1">
    <property type="nucleotide sequence ID" value="XM_022298917.1"/>
</dbReference>
<dbReference type="Pfam" id="PF00226">
    <property type="entry name" value="DnaJ"/>
    <property type="match status" value="1"/>
</dbReference>
<dbReference type="AlphaFoldDB" id="A0A6J1DMM5"/>
<evidence type="ECO:0000256" key="1">
    <source>
        <dbReference type="SAM" id="Coils"/>
    </source>
</evidence>
<dbReference type="GeneID" id="111021832"/>
<organism evidence="3 4">
    <name type="scientific">Momordica charantia</name>
    <name type="common">Bitter gourd</name>
    <name type="synonym">Balsam pear</name>
    <dbReference type="NCBI Taxonomy" id="3673"/>
    <lineage>
        <taxon>Eukaryota</taxon>
        <taxon>Viridiplantae</taxon>
        <taxon>Streptophyta</taxon>
        <taxon>Embryophyta</taxon>
        <taxon>Tracheophyta</taxon>
        <taxon>Spermatophyta</taxon>
        <taxon>Magnoliopsida</taxon>
        <taxon>eudicotyledons</taxon>
        <taxon>Gunneridae</taxon>
        <taxon>Pentapetalae</taxon>
        <taxon>rosids</taxon>
        <taxon>fabids</taxon>
        <taxon>Cucurbitales</taxon>
        <taxon>Cucurbitaceae</taxon>
        <taxon>Momordiceae</taxon>
        <taxon>Momordica</taxon>
    </lineage>
</organism>
<gene>
    <name evidence="4" type="primary">LOC111021832</name>
</gene>
<accession>A0A6J1DMM5</accession>
<dbReference type="PROSITE" id="PS50076">
    <property type="entry name" value="DNAJ_2"/>
    <property type="match status" value="1"/>
</dbReference>
<dbReference type="SUPFAM" id="SSF46565">
    <property type="entry name" value="Chaperone J-domain"/>
    <property type="match status" value="1"/>
</dbReference>
<dbReference type="KEGG" id="mcha:111021832"/>
<evidence type="ECO:0000313" key="4">
    <source>
        <dbReference type="RefSeq" id="XP_022154609.1"/>
    </source>
</evidence>
<name>A0A6J1DMM5_MOMCH</name>
<dbReference type="InterPro" id="IPR036869">
    <property type="entry name" value="J_dom_sf"/>
</dbReference>
<dbReference type="PANTHER" id="PTHR44137:SF57">
    <property type="entry name" value="CHAPERONE DNAJ-DOMAIN PROTEIN"/>
    <property type="match status" value="1"/>
</dbReference>
<evidence type="ECO:0000313" key="3">
    <source>
        <dbReference type="Proteomes" id="UP000504603"/>
    </source>
</evidence>
<dbReference type="PANTHER" id="PTHR44137">
    <property type="entry name" value="BNAC03G44070D PROTEIN"/>
    <property type="match status" value="1"/>
</dbReference>
<sequence>MEHKKEEAIKAIKSAEKKLENAQNKIYGSENDWYRILEIEQSANETTIRKQYKRLVLLLHPDKNNFDGAEAASKLVAEANCLLSDHSKRRLYDMNKANFETGPRNQQMQKRVRKEMKKLPIMQIGGRDKEPIEAMEIGRDNRNRLLLRRRFLLLLLSRCQSLLLLSRIHLSLLLSPTFLVLDQILHLLNSSIPLSQIESSIQYYW</sequence>
<dbReference type="PRINTS" id="PR00625">
    <property type="entry name" value="JDOMAIN"/>
</dbReference>
<proteinExistence type="predicted"/>
<dbReference type="SMART" id="SM00271">
    <property type="entry name" value="DnaJ"/>
    <property type="match status" value="1"/>
</dbReference>
<dbReference type="Gene3D" id="1.10.287.110">
    <property type="entry name" value="DnaJ domain"/>
    <property type="match status" value="1"/>
</dbReference>
<feature type="coiled-coil region" evidence="1">
    <location>
        <begin position="5"/>
        <end position="32"/>
    </location>
</feature>
<reference evidence="4" key="1">
    <citation type="submission" date="2025-08" db="UniProtKB">
        <authorList>
            <consortium name="RefSeq"/>
        </authorList>
    </citation>
    <scope>IDENTIFICATION</scope>
    <source>
        <strain evidence="4">OHB3-1</strain>
    </source>
</reference>
<dbReference type="Proteomes" id="UP000504603">
    <property type="component" value="Unplaced"/>
</dbReference>
<evidence type="ECO:0000259" key="2">
    <source>
        <dbReference type="PROSITE" id="PS50076"/>
    </source>
</evidence>
<keyword evidence="3" id="KW-1185">Reference proteome</keyword>
<dbReference type="InterPro" id="IPR001623">
    <property type="entry name" value="DnaJ_domain"/>
</dbReference>
<dbReference type="OrthoDB" id="10250354at2759"/>
<feature type="domain" description="J" evidence="2">
    <location>
        <begin position="32"/>
        <end position="96"/>
    </location>
</feature>
<dbReference type="CDD" id="cd06257">
    <property type="entry name" value="DnaJ"/>
    <property type="match status" value="1"/>
</dbReference>